<evidence type="ECO:0000313" key="7">
    <source>
        <dbReference type="EMBL" id="TDK25826.1"/>
    </source>
</evidence>
<dbReference type="AlphaFoldDB" id="A0A4R5TXA9"/>
<proteinExistence type="inferred from homology"/>
<dbReference type="InterPro" id="IPR003798">
    <property type="entry name" value="DNA_recombination_RmuC"/>
</dbReference>
<evidence type="ECO:0000256" key="5">
    <source>
        <dbReference type="SAM" id="Coils"/>
    </source>
</evidence>
<dbReference type="PANTHER" id="PTHR30563:SF0">
    <property type="entry name" value="DNA RECOMBINATION PROTEIN RMUC"/>
    <property type="match status" value="1"/>
</dbReference>
<sequence>MDGFTLVLVILAFVLGCIAGATLLAARGRGQADQLREELDDAVNRLGSATAALAAATAEKDLLASQNRSLSARSADETNVLRALAPVAEKLTQVQRQVGLLERDRVEQYGQLAQQLQEARDADARLLSTTHSLAAALRSNSARGQWGEVQLRRVVEAAGMLARVDFVEQATLARAEVAETTSSGGAGSTSRPDMVVQLPGNKQLVIDAKVPLSAFLQAQELDEDGTEGAGREAERTVLLQQHAKALRAHIDTLARKKYWEGTNNSPELVICFIPVESILASALRADPGLLDYAFSRNVALASPVSLLAILKSAAFSWRQEVLTDNARELFELSRQLYERLGTMGGHVAKLGSSLKASVEKYNSFVGTLETRVLPTARRVGAFDAASLDAVPAGAGPEKSAFSGIQAVEATPRLLGAPELLDGAEDSTAEAGSAVEHGWARGGAGISRVGVRGDGQDLLDRAAPEAAEAPEGPVERSA</sequence>
<keyword evidence="4" id="KW-0233">DNA recombination</keyword>
<comment type="function">
    <text evidence="1">Involved in DNA recombination.</text>
</comment>
<evidence type="ECO:0000256" key="6">
    <source>
        <dbReference type="SAM" id="MobiDB-lite"/>
    </source>
</evidence>
<feature type="region of interest" description="Disordered" evidence="6">
    <location>
        <begin position="443"/>
        <end position="477"/>
    </location>
</feature>
<accession>A0A4R5TXA9</accession>
<keyword evidence="8" id="KW-1185">Reference proteome</keyword>
<evidence type="ECO:0000313" key="8">
    <source>
        <dbReference type="Proteomes" id="UP000295411"/>
    </source>
</evidence>
<dbReference type="Proteomes" id="UP000295411">
    <property type="component" value="Unassembled WGS sequence"/>
</dbReference>
<dbReference type="Pfam" id="PF02646">
    <property type="entry name" value="RmuC"/>
    <property type="match status" value="1"/>
</dbReference>
<evidence type="ECO:0000256" key="2">
    <source>
        <dbReference type="ARBA" id="ARBA00009840"/>
    </source>
</evidence>
<organism evidence="7 8">
    <name type="scientific">Arthrobacter crusticola</name>
    <dbReference type="NCBI Taxonomy" id="2547960"/>
    <lineage>
        <taxon>Bacteria</taxon>
        <taxon>Bacillati</taxon>
        <taxon>Actinomycetota</taxon>
        <taxon>Actinomycetes</taxon>
        <taxon>Micrococcales</taxon>
        <taxon>Micrococcaceae</taxon>
        <taxon>Arthrobacter</taxon>
    </lineage>
</organism>
<gene>
    <name evidence="7" type="ORF">E2F48_11415</name>
</gene>
<protein>
    <submittedName>
        <fullName evidence="7">DNA recombination protein RmuC</fullName>
    </submittedName>
</protein>
<name>A0A4R5TXA9_9MICC</name>
<evidence type="ECO:0000256" key="4">
    <source>
        <dbReference type="ARBA" id="ARBA00023172"/>
    </source>
</evidence>
<evidence type="ECO:0000256" key="3">
    <source>
        <dbReference type="ARBA" id="ARBA00023054"/>
    </source>
</evidence>
<comment type="similarity">
    <text evidence="2">Belongs to the RmuC family.</text>
</comment>
<keyword evidence="3 5" id="KW-0175">Coiled coil</keyword>
<comment type="caution">
    <text evidence="7">The sequence shown here is derived from an EMBL/GenBank/DDBJ whole genome shotgun (WGS) entry which is preliminary data.</text>
</comment>
<dbReference type="OrthoDB" id="370725at2"/>
<feature type="compositionally biased region" description="Basic and acidic residues" evidence="6">
    <location>
        <begin position="453"/>
        <end position="462"/>
    </location>
</feature>
<dbReference type="EMBL" id="SMTK01000003">
    <property type="protein sequence ID" value="TDK25826.1"/>
    <property type="molecule type" value="Genomic_DNA"/>
</dbReference>
<evidence type="ECO:0000256" key="1">
    <source>
        <dbReference type="ARBA" id="ARBA00003416"/>
    </source>
</evidence>
<dbReference type="PANTHER" id="PTHR30563">
    <property type="entry name" value="DNA RECOMBINATION PROTEIN RMUC"/>
    <property type="match status" value="1"/>
</dbReference>
<dbReference type="GO" id="GO:0006310">
    <property type="term" value="P:DNA recombination"/>
    <property type="evidence" value="ECO:0007669"/>
    <property type="project" value="UniProtKB-KW"/>
</dbReference>
<feature type="coiled-coil region" evidence="5">
    <location>
        <begin position="25"/>
        <end position="52"/>
    </location>
</feature>
<reference evidence="7 8" key="1">
    <citation type="submission" date="2019-03" db="EMBL/GenBank/DDBJ databases">
        <title>Arthrobacter sp. nov., an bacterium isolated from biocrust in Mu Us Desert.</title>
        <authorList>
            <person name="Lixiong L."/>
        </authorList>
    </citation>
    <scope>NUCLEOTIDE SEQUENCE [LARGE SCALE GENOMIC DNA]</scope>
    <source>
        <strain evidence="7 8">SLN-3</strain>
    </source>
</reference>
<dbReference type="RefSeq" id="WP_133404056.1">
    <property type="nucleotide sequence ID" value="NZ_SMTK01000003.1"/>
</dbReference>